<evidence type="ECO:0000256" key="7">
    <source>
        <dbReference type="ARBA" id="ARBA00023239"/>
    </source>
</evidence>
<sequence length="1356" mass="154252">MKCSVLRLCFPLYTSGTAIAHNKAISTLSEGKQGFAMSGTGVRLHIQDRYVVMDNGILQVTLSNPGGIVTGIRYNGVDNLLEVLNKESNRGYWDLVWSAPGSKGIFDVTCELKMLWSRIQGTCFKVIVQNEEQVELSFTRMWDPSLEGKFVPLNIDKRSLLLVLPIAVGLNLWMVNFRFIMLRGSSGFYSYGIYEHLTGWPDFDLSETRITFKLRKDKFQYMAMADNRRRVMPFPEDRLPGRCKPLGYPEAVLLTNPKDPQLHGEVDDKYQYSCVNMHNRVHGWISFSPSVGFWQITPSDEFRSGGPLKQNLTSHVGPTTLAMFLSGHYAGQDLVPKFRGGESWKKVFGPVFIYLNSGPVGDDPLWLWEDAKIQMMNEVQRWPYHFPASEDFLKSDQRGNISGRLLVLDRYICTDLMSAKGAYVGLAPPGDAGSWQRECKDYQFWTKADENGFFTIRNVRPGDYNLFAWVPGFVGDYKFGDFMKITSGSYTELGELVYEPPRDGPTLWEIGIPDRSAAEFYVPDPNPQHINKLFINHPDRFRQYGLWDRYTELYPDADLVYTIGVSDHTKDWFYAQATRKKEDNTLEGTTWQIKFEISGVVPRSTYKLRVALASATLAELQIRINDPNARRPLFTTGLIGRENSIARHGIHGLYWLYHVLFLLMAQIPYILRNQDAPVPSKIISQPITLCTLLLFTANITMPILGVQLSIQDNHVVMDNGILKVTLSNPGGIVTGIQYNDIDNLLEVLNDESNRGYWDLVWGSPASTGTGGSFDKLKSNVAIVMRDCSIKGTSFQVMVENEDQVELSFTRTWDVSLEGKLVPLNIDKRFVMLRGTSGFYSYAIYEHLEDWPAFNLDETRIAFKLRKDKFHYMAMADNRQRNMPLPDDRLPPKGKALAYPEAVLLVNPIEPELKGEVDDKYQYSCDNKDSQVHGWICMDPAVGFWLITPSNEFRSGGPVKQNLTSHVGPTSLAVFLSAHYSGEDLVPKFNAGEAWKKVFGPVFIYLNSSYDGGDPLKLWQDAKLQMLVEVQSWPYSFPESEDFAKWDERGSVSGRLLVRERYINDDYMSAKGAYVGLAPPGDVGSWQRECKNYQFWAKADDDGYFSISNIRAGDYNVFAWVPGFIGDYKYDVVMNIREGSDIDLGDLVYEPPRDGPTLWEIGIPDRSAAEFYVPDPNPKYINKLYVNHPDKFRQYGLWERYAELYPDIDLIYTVGVSDYTKDWFFAQVTRKKDDNTYQGTTWQIKFQLDEVNKNSSYKLRVALASATLSELQVRVNNPKAIRPVFSSGLIGRDNSIARHGIHGLYWLYNVDIAGTQLVEGENTIFLTQPRANGPFQAIMYDYIRLEAPPSSSSNRKI</sequence>
<feature type="domain" description="Rhamnogalacturonan lyase" evidence="10">
    <location>
        <begin position="1069"/>
        <end position="1142"/>
    </location>
</feature>
<dbReference type="InterPro" id="IPR029413">
    <property type="entry name" value="RG-lyase_II"/>
</dbReference>
<evidence type="ECO:0000259" key="10">
    <source>
        <dbReference type="Pfam" id="PF14686"/>
    </source>
</evidence>
<evidence type="ECO:0000313" key="11">
    <source>
        <dbReference type="EMBL" id="RDX84467.1"/>
    </source>
</evidence>
<dbReference type="EMBL" id="QJKJ01007042">
    <property type="protein sequence ID" value="RDX84467.1"/>
    <property type="molecule type" value="Genomic_DNA"/>
</dbReference>
<dbReference type="InterPro" id="IPR029411">
    <property type="entry name" value="RG-lyase_III"/>
</dbReference>
<dbReference type="STRING" id="157652.A0A371G1Q2"/>
<dbReference type="SUPFAM" id="SSF49452">
    <property type="entry name" value="Starch-binding domain-like"/>
    <property type="match status" value="2"/>
</dbReference>
<keyword evidence="6" id="KW-0732">Signal</keyword>
<evidence type="ECO:0000256" key="3">
    <source>
        <dbReference type="ARBA" id="ARBA00010418"/>
    </source>
</evidence>
<dbReference type="CDD" id="cd10320">
    <property type="entry name" value="RGL4_N"/>
    <property type="match status" value="2"/>
</dbReference>
<comment type="catalytic activity">
    <reaction evidence="1">
        <text>Endotype eliminative cleavage of L-alpha-rhamnopyranosyl-(1-&gt;4)-alpha-D-galactopyranosyluronic acid bonds of rhamnogalacturonan I domains in ramified hairy regions of pectin leaving L-rhamnopyranose at the reducing end and 4-deoxy-4,5-unsaturated D-galactopyranosyluronic acid at the non-reducing end.</text>
        <dbReference type="EC" id="4.2.2.23"/>
    </reaction>
</comment>
<dbReference type="SUPFAM" id="SSF49785">
    <property type="entry name" value="Galactose-binding domain-like"/>
    <property type="match status" value="2"/>
</dbReference>
<dbReference type="PANTHER" id="PTHR32018">
    <property type="entry name" value="RHAMNOGALACTURONATE LYASE FAMILY PROTEIN"/>
    <property type="match status" value="1"/>
</dbReference>
<dbReference type="PANTHER" id="PTHR32018:SF1">
    <property type="entry name" value="RHAMNOGALACTURONAN ENDOLYASE"/>
    <property type="match status" value="1"/>
</dbReference>
<gene>
    <name evidence="11" type="primary">rhiE</name>
    <name evidence="11" type="ORF">CR513_34475</name>
</gene>
<dbReference type="GO" id="GO:0102210">
    <property type="term" value="F:rhamnogalacturonan endolyase activity"/>
    <property type="evidence" value="ECO:0007669"/>
    <property type="project" value="UniProtKB-EC"/>
</dbReference>
<dbReference type="Gene3D" id="2.60.40.1120">
    <property type="entry name" value="Carboxypeptidase-like, regulatory domain"/>
    <property type="match status" value="2"/>
</dbReference>
<organism evidence="11 12">
    <name type="scientific">Mucuna pruriens</name>
    <name type="common">Velvet bean</name>
    <name type="synonym">Dolichos pruriens</name>
    <dbReference type="NCBI Taxonomy" id="157652"/>
    <lineage>
        <taxon>Eukaryota</taxon>
        <taxon>Viridiplantae</taxon>
        <taxon>Streptophyta</taxon>
        <taxon>Embryophyta</taxon>
        <taxon>Tracheophyta</taxon>
        <taxon>Spermatophyta</taxon>
        <taxon>Magnoliopsida</taxon>
        <taxon>eudicotyledons</taxon>
        <taxon>Gunneridae</taxon>
        <taxon>Pentapetalae</taxon>
        <taxon>rosids</taxon>
        <taxon>fabids</taxon>
        <taxon>Fabales</taxon>
        <taxon>Fabaceae</taxon>
        <taxon>Papilionoideae</taxon>
        <taxon>50 kb inversion clade</taxon>
        <taxon>NPAAA clade</taxon>
        <taxon>indigoferoid/millettioid clade</taxon>
        <taxon>Phaseoleae</taxon>
        <taxon>Mucuna</taxon>
    </lineage>
</organism>
<dbReference type="Gene3D" id="2.70.98.10">
    <property type="match status" value="2"/>
</dbReference>
<dbReference type="Gene3D" id="2.60.120.260">
    <property type="entry name" value="Galactose-binding domain-like"/>
    <property type="match status" value="2"/>
</dbReference>
<dbReference type="OrthoDB" id="2130367at2759"/>
<dbReference type="EC" id="4.2.2.23" evidence="4"/>
<evidence type="ECO:0000256" key="6">
    <source>
        <dbReference type="ARBA" id="ARBA00022729"/>
    </source>
</evidence>
<keyword evidence="12" id="KW-1185">Reference proteome</keyword>
<keyword evidence="5" id="KW-0964">Secreted</keyword>
<dbReference type="InterPro" id="IPR051850">
    <property type="entry name" value="Polysacch_Lyase_4"/>
</dbReference>
<dbReference type="GO" id="GO:0030246">
    <property type="term" value="F:carbohydrate binding"/>
    <property type="evidence" value="ECO:0007669"/>
    <property type="project" value="InterPro"/>
</dbReference>
<dbReference type="Pfam" id="PF14683">
    <property type="entry name" value="CBM-like"/>
    <property type="match status" value="2"/>
</dbReference>
<dbReference type="InterPro" id="IPR011013">
    <property type="entry name" value="Gal_mutarotase_sf_dom"/>
</dbReference>
<dbReference type="CDD" id="cd10316">
    <property type="entry name" value="RGL4_M"/>
    <property type="match status" value="2"/>
</dbReference>
<dbReference type="InterPro" id="IPR014718">
    <property type="entry name" value="GH-type_carb-bd"/>
</dbReference>
<evidence type="ECO:0000256" key="1">
    <source>
        <dbReference type="ARBA" id="ARBA00001324"/>
    </source>
</evidence>
<comment type="caution">
    <text evidence="11">The sequence shown here is derived from an EMBL/GenBank/DDBJ whole genome shotgun (WGS) entry which is preliminary data.</text>
</comment>
<comment type="subcellular location">
    <subcellularLocation>
        <location evidence="2">Secreted</location>
    </subcellularLocation>
</comment>
<feature type="domain" description="Rhamnogalacturonan lyase" evidence="9">
    <location>
        <begin position="1156"/>
        <end position="1344"/>
    </location>
</feature>
<dbReference type="FunFam" id="2.60.40.1120:FF:000033">
    <property type="entry name" value="Rhamnogalacturonate lyase B"/>
    <property type="match status" value="2"/>
</dbReference>
<keyword evidence="8" id="KW-0812">Transmembrane</keyword>
<feature type="transmembrane region" description="Helical" evidence="8">
    <location>
        <begin position="159"/>
        <end position="181"/>
    </location>
</feature>
<dbReference type="InterPro" id="IPR010325">
    <property type="entry name" value="Rhamnogal_lyase"/>
</dbReference>
<dbReference type="Proteomes" id="UP000257109">
    <property type="component" value="Unassembled WGS sequence"/>
</dbReference>
<accession>A0A371G1Q2</accession>
<keyword evidence="8" id="KW-1133">Transmembrane helix</keyword>
<feature type="domain" description="Rhamnogalacturonan lyase" evidence="9">
    <location>
        <begin position="506"/>
        <end position="659"/>
    </location>
</feature>
<feature type="non-terminal residue" evidence="11">
    <location>
        <position position="1"/>
    </location>
</feature>
<evidence type="ECO:0000259" key="9">
    <source>
        <dbReference type="Pfam" id="PF14683"/>
    </source>
</evidence>
<keyword evidence="7" id="KW-0456">Lyase</keyword>
<dbReference type="Pfam" id="PF06045">
    <property type="entry name" value="Rhamnogal_lyase"/>
    <property type="match status" value="3"/>
</dbReference>
<feature type="domain" description="Rhamnogalacturonan lyase" evidence="10">
    <location>
        <begin position="419"/>
        <end position="492"/>
    </location>
</feature>
<dbReference type="GO" id="GO:0005576">
    <property type="term" value="C:extracellular region"/>
    <property type="evidence" value="ECO:0007669"/>
    <property type="project" value="UniProtKB-SubCell"/>
</dbReference>
<proteinExistence type="inferred from homology"/>
<protein>
    <recommendedName>
        <fullName evidence="4">rhamnogalacturonan endolyase</fullName>
        <ecNumber evidence="4">4.2.2.23</ecNumber>
    </recommendedName>
</protein>
<dbReference type="GO" id="GO:0005975">
    <property type="term" value="P:carbohydrate metabolic process"/>
    <property type="evidence" value="ECO:0007669"/>
    <property type="project" value="InterPro"/>
</dbReference>
<name>A0A371G1Q2_MUCPR</name>
<dbReference type="Pfam" id="PF14686">
    <property type="entry name" value="fn3_3"/>
    <property type="match status" value="2"/>
</dbReference>
<evidence type="ECO:0000256" key="4">
    <source>
        <dbReference type="ARBA" id="ARBA00012437"/>
    </source>
</evidence>
<keyword evidence="8" id="KW-0472">Membrane</keyword>
<evidence type="ECO:0000256" key="5">
    <source>
        <dbReference type="ARBA" id="ARBA00022525"/>
    </source>
</evidence>
<dbReference type="CDD" id="cd10317">
    <property type="entry name" value="RGL4_C"/>
    <property type="match status" value="2"/>
</dbReference>
<dbReference type="InterPro" id="IPR013784">
    <property type="entry name" value="Carb-bd-like_fold"/>
</dbReference>
<dbReference type="SUPFAM" id="SSF74650">
    <property type="entry name" value="Galactose mutarotase-like"/>
    <property type="match status" value="2"/>
</dbReference>
<dbReference type="InterPro" id="IPR008979">
    <property type="entry name" value="Galactose-bd-like_sf"/>
</dbReference>
<evidence type="ECO:0000256" key="8">
    <source>
        <dbReference type="SAM" id="Phobius"/>
    </source>
</evidence>
<comment type="similarity">
    <text evidence="3">Belongs to the polysaccharide lyase 4 family.</text>
</comment>
<evidence type="ECO:0000313" key="12">
    <source>
        <dbReference type="Proteomes" id="UP000257109"/>
    </source>
</evidence>
<evidence type="ECO:0000256" key="2">
    <source>
        <dbReference type="ARBA" id="ARBA00004613"/>
    </source>
</evidence>
<reference evidence="11" key="1">
    <citation type="submission" date="2018-05" db="EMBL/GenBank/DDBJ databases">
        <title>Draft genome of Mucuna pruriens seed.</title>
        <authorList>
            <person name="Nnadi N.E."/>
            <person name="Vos R."/>
            <person name="Hasami M.H."/>
            <person name="Devisetty U.K."/>
            <person name="Aguiy J.C."/>
        </authorList>
    </citation>
    <scope>NUCLEOTIDE SEQUENCE [LARGE SCALE GENOMIC DNA]</scope>
    <source>
        <strain evidence="11">JCA_2017</strain>
    </source>
</reference>